<feature type="signal peptide" evidence="3">
    <location>
        <begin position="1"/>
        <end position="24"/>
    </location>
</feature>
<feature type="coiled-coil region" evidence="2">
    <location>
        <begin position="139"/>
        <end position="166"/>
    </location>
</feature>
<evidence type="ECO:0000313" key="4">
    <source>
        <dbReference type="EMBL" id="SFP96609.1"/>
    </source>
</evidence>
<reference evidence="4 5" key="1">
    <citation type="submission" date="2016-10" db="EMBL/GenBank/DDBJ databases">
        <authorList>
            <person name="de Groot N.N."/>
        </authorList>
    </citation>
    <scope>NUCLEOTIDE SEQUENCE [LARGE SCALE GENOMIC DNA]</scope>
    <source>
        <strain evidence="4 5">CGMCC 1.9113</strain>
    </source>
</reference>
<dbReference type="STRING" id="634430.SAMN04488241_11313"/>
<dbReference type="Proteomes" id="UP000199586">
    <property type="component" value="Unassembled WGS sequence"/>
</dbReference>
<feature type="chain" id="PRO_5011601646" evidence="3">
    <location>
        <begin position="25"/>
        <end position="363"/>
    </location>
</feature>
<dbReference type="Gene3D" id="2.40.30.170">
    <property type="match status" value="1"/>
</dbReference>
<keyword evidence="3" id="KW-0732">Signal</keyword>
<keyword evidence="5" id="KW-1185">Reference proteome</keyword>
<dbReference type="PANTHER" id="PTHR30469">
    <property type="entry name" value="MULTIDRUG RESISTANCE PROTEIN MDTA"/>
    <property type="match status" value="1"/>
</dbReference>
<protein>
    <submittedName>
        <fullName evidence="4">RND family efflux transporter, MFP subunit</fullName>
    </submittedName>
</protein>
<accession>A0A1I5UN35</accession>
<sequence>MSTRHSGVALAGITLLSVMLSACGKQQEDPRTLPPLVRVSTPALAGSATREFTGVVAARVQSDLGFRVGGKVVRRLVNAGETVRRGQPLMRIDSADLALATRAAVGTVDAARARAIQAAADERRYRDLVSAGAVSASAYDQARAAADSARAQLASAQAQAGVARNEANYTVLLADADGTVVETLAEPGQVVTAGQIVVRIARSGPREAMVQLPETLRPAIGSVARARIFDGATGTATLRQLSDSADPASRTFEARYVLGAQAARAPLGSTVTIATESAGRTASTEVPLGALYDLGRGPGVWVIRDTKQPTIAWQPVQVSAVGEETATIVGGLKDGQRFVAMGAHLLHQGQAVRIAAPAPGAAR</sequence>
<dbReference type="Gene3D" id="1.10.287.470">
    <property type="entry name" value="Helix hairpin bin"/>
    <property type="match status" value="1"/>
</dbReference>
<gene>
    <name evidence="4" type="ORF">SAMN04488241_11313</name>
</gene>
<proteinExistence type="inferred from homology"/>
<dbReference type="NCBIfam" id="TIGR01730">
    <property type="entry name" value="RND_mfp"/>
    <property type="match status" value="1"/>
</dbReference>
<dbReference type="AlphaFoldDB" id="A0A1I5UN35"/>
<keyword evidence="2" id="KW-0175">Coiled coil</keyword>
<dbReference type="SUPFAM" id="SSF111369">
    <property type="entry name" value="HlyD-like secretion proteins"/>
    <property type="match status" value="1"/>
</dbReference>
<dbReference type="Gene3D" id="2.40.420.20">
    <property type="match status" value="1"/>
</dbReference>
<dbReference type="GO" id="GO:0015562">
    <property type="term" value="F:efflux transmembrane transporter activity"/>
    <property type="evidence" value="ECO:0007669"/>
    <property type="project" value="TreeGrafter"/>
</dbReference>
<evidence type="ECO:0000256" key="2">
    <source>
        <dbReference type="SAM" id="Coils"/>
    </source>
</evidence>
<organism evidence="4 5">
    <name type="scientific">Sphingomonas rubra</name>
    <dbReference type="NCBI Taxonomy" id="634430"/>
    <lineage>
        <taxon>Bacteria</taxon>
        <taxon>Pseudomonadati</taxon>
        <taxon>Pseudomonadota</taxon>
        <taxon>Alphaproteobacteria</taxon>
        <taxon>Sphingomonadales</taxon>
        <taxon>Sphingomonadaceae</taxon>
        <taxon>Sphingomonas</taxon>
    </lineage>
</organism>
<evidence type="ECO:0000256" key="3">
    <source>
        <dbReference type="SAM" id="SignalP"/>
    </source>
</evidence>
<dbReference type="PANTHER" id="PTHR30469:SF18">
    <property type="entry name" value="RESISTANCE-NODULATION-CELL DIVISION (RND) EFFLUX MEMBRANE FUSION PROTEIN-RELATED"/>
    <property type="match status" value="1"/>
</dbReference>
<dbReference type="EMBL" id="FOXP01000013">
    <property type="protein sequence ID" value="SFP96609.1"/>
    <property type="molecule type" value="Genomic_DNA"/>
</dbReference>
<comment type="similarity">
    <text evidence="1">Belongs to the membrane fusion protein (MFP) (TC 8.A.1) family.</text>
</comment>
<dbReference type="GO" id="GO:1990281">
    <property type="term" value="C:efflux pump complex"/>
    <property type="evidence" value="ECO:0007669"/>
    <property type="project" value="TreeGrafter"/>
</dbReference>
<dbReference type="PROSITE" id="PS51257">
    <property type="entry name" value="PROKAR_LIPOPROTEIN"/>
    <property type="match status" value="1"/>
</dbReference>
<evidence type="ECO:0000313" key="5">
    <source>
        <dbReference type="Proteomes" id="UP000199586"/>
    </source>
</evidence>
<name>A0A1I5UN35_9SPHN</name>
<dbReference type="Gene3D" id="2.40.50.100">
    <property type="match status" value="1"/>
</dbReference>
<evidence type="ECO:0000256" key="1">
    <source>
        <dbReference type="ARBA" id="ARBA00009477"/>
    </source>
</evidence>
<dbReference type="InterPro" id="IPR006143">
    <property type="entry name" value="RND_pump_MFP"/>
</dbReference>